<sequence length="608" mass="63801">MLRRSQLTILLVAAMVVFSMTGAAAPADTIDIDSESGSTADTVQTLEHGEDLYFVFGAELENQSLDEFIETQLADAPDPITDREEIADVVQYQDVEQVDFNQQGGAISIAIDGGEATAIQEANQQNANSQVGEATAENTLATSEDLVFENVGDVHIVFGNGDRQEFDGWSVADQTDGDAVQDVSQPTEASTTQDQDVEQVNYNDQSIAVAIAEGASEAVAYQRSTQANQNRQQGTTTLHETGDVGPDGQSTEATVEQSQEVVQANQNQQGMAVAIAVGNGSVATAIQITDQTNLNEQLASTETVSLLEAMSGMNVATAAVEDNSVMTTDGNGGVTHDSEEPEVSVSQYQNTEQVNVNLQSAAVAIALNQSDATAIQLAEQRNYNEQVGVASVEHLGDSFDPEAGAVITNETTVTIGGNDINGSSLLSFDYDGENEQQIDGDQYWIADLEHTQFVTQENLNQQQTALAIAEDNGSADASQITMQENRNVQFADAEPTIATPGSGDTGDESDTGDGTNDETSPADGTDGDAKKPADGPAKTDKSKDKATANNETATEPDDGSADDNTSTDEPAMTVTGDDEADDSMPGLGVGVALVAILVAALFASRSEH</sequence>
<evidence type="ECO:0000313" key="4">
    <source>
        <dbReference type="Proteomes" id="UP000011661"/>
    </source>
</evidence>
<protein>
    <recommendedName>
        <fullName evidence="5">PGF-CTERM sorting domain-containing protein</fullName>
    </recommendedName>
</protein>
<organism evidence="3 4">
    <name type="scientific">Natronorubrum sulfidifaciens JCM 14089</name>
    <dbReference type="NCBI Taxonomy" id="1230460"/>
    <lineage>
        <taxon>Archaea</taxon>
        <taxon>Methanobacteriati</taxon>
        <taxon>Methanobacteriota</taxon>
        <taxon>Stenosarchaea group</taxon>
        <taxon>Halobacteria</taxon>
        <taxon>Halobacteriales</taxon>
        <taxon>Natrialbaceae</taxon>
        <taxon>Natronorubrum</taxon>
    </lineage>
</organism>
<dbReference type="EMBL" id="AOHX01000047">
    <property type="protein sequence ID" value="ELY42069.1"/>
    <property type="molecule type" value="Genomic_DNA"/>
</dbReference>
<evidence type="ECO:0000256" key="2">
    <source>
        <dbReference type="SAM" id="MobiDB-lite"/>
    </source>
</evidence>
<dbReference type="PATRIC" id="fig|1230460.4.peg.3256"/>
<evidence type="ECO:0008006" key="5">
    <source>
        <dbReference type="Google" id="ProtNLM"/>
    </source>
</evidence>
<keyword evidence="1" id="KW-0732">Signal</keyword>
<gene>
    <name evidence="3" type="ORF">C495_16003</name>
</gene>
<dbReference type="Proteomes" id="UP000011661">
    <property type="component" value="Unassembled WGS sequence"/>
</dbReference>
<evidence type="ECO:0000313" key="3">
    <source>
        <dbReference type="EMBL" id="ELY42069.1"/>
    </source>
</evidence>
<dbReference type="GO" id="GO:0030115">
    <property type="term" value="C:S-layer"/>
    <property type="evidence" value="ECO:0007669"/>
    <property type="project" value="UniProtKB-SubCell"/>
</dbReference>
<feature type="compositionally biased region" description="Basic and acidic residues" evidence="2">
    <location>
        <begin position="527"/>
        <end position="546"/>
    </location>
</feature>
<feature type="region of interest" description="Disordered" evidence="2">
    <location>
        <begin position="223"/>
        <end position="255"/>
    </location>
</feature>
<keyword evidence="4" id="KW-1185">Reference proteome</keyword>
<dbReference type="RefSeq" id="WP_008164689.1">
    <property type="nucleotide sequence ID" value="NZ_AOHX01000047.1"/>
</dbReference>
<dbReference type="OrthoDB" id="202842at2157"/>
<dbReference type="GO" id="GO:0005886">
    <property type="term" value="C:plasma membrane"/>
    <property type="evidence" value="ECO:0007669"/>
    <property type="project" value="UniProtKB-SubCell"/>
</dbReference>
<dbReference type="eggNOG" id="arCOG10751">
    <property type="taxonomic scope" value="Archaea"/>
</dbReference>
<name>L9VY29_9EURY</name>
<comment type="caution">
    <text evidence="3">The sequence shown here is derived from an EMBL/GenBank/DDBJ whole genome shotgun (WGS) entry which is preliminary data.</text>
</comment>
<dbReference type="NCBIfam" id="TIGR04126">
    <property type="entry name" value="PGF_CTERM"/>
    <property type="match status" value="1"/>
</dbReference>
<feature type="region of interest" description="Disordered" evidence="2">
    <location>
        <begin position="488"/>
        <end position="586"/>
    </location>
</feature>
<reference evidence="3 4" key="1">
    <citation type="journal article" date="2014" name="PLoS Genet.">
        <title>Phylogenetically driven sequencing of extremely halophilic archaea reveals strategies for static and dynamic osmo-response.</title>
        <authorList>
            <person name="Becker E.A."/>
            <person name="Seitzer P.M."/>
            <person name="Tritt A."/>
            <person name="Larsen D."/>
            <person name="Krusor M."/>
            <person name="Yao A.I."/>
            <person name="Wu D."/>
            <person name="Madern D."/>
            <person name="Eisen J.A."/>
            <person name="Darling A.E."/>
            <person name="Facciotti M.T."/>
        </authorList>
    </citation>
    <scope>NUCLEOTIDE SEQUENCE [LARGE SCALE GENOMIC DNA]</scope>
    <source>
        <strain evidence="3 4">JCM 14089</strain>
    </source>
</reference>
<accession>L9VY29</accession>
<feature type="compositionally biased region" description="Polar residues" evidence="2">
    <location>
        <begin position="223"/>
        <end position="239"/>
    </location>
</feature>
<proteinExistence type="predicted"/>
<evidence type="ECO:0000256" key="1">
    <source>
        <dbReference type="ARBA" id="ARBA00022729"/>
    </source>
</evidence>
<dbReference type="AlphaFoldDB" id="L9VY29"/>
<dbReference type="InterPro" id="IPR026371">
    <property type="entry name" value="PGF_CTERM"/>
</dbReference>